<proteinExistence type="predicted"/>
<feature type="region of interest" description="Disordered" evidence="1">
    <location>
        <begin position="91"/>
        <end position="216"/>
    </location>
</feature>
<sequence>MAARAEMSCARYHNLWTRLHIPVGLAAHHRLAASGGRRIPELRRWVGAVSRLGGVGFSEALRQLERRPHLGPEQEVLGVGGGLGEGVVDEAAEPEAVGVPAPGRERRPEQRAVESGEGPEVERRPRAAHRRRRRVAVWRQAAALGRREPHQQPRHGEEPRPPCAGARADPGAVVSRHPPQQHSRLSHASPTRFSAPSTPKSTAPKGEAKKNAPKKR</sequence>
<feature type="compositionally biased region" description="Polar residues" evidence="1">
    <location>
        <begin position="178"/>
        <end position="201"/>
    </location>
</feature>
<dbReference type="EMBL" id="GBRH01222365">
    <property type="protein sequence ID" value="JAD75530.1"/>
    <property type="molecule type" value="Transcribed_RNA"/>
</dbReference>
<feature type="compositionally biased region" description="Basic and acidic residues" evidence="1">
    <location>
        <begin position="103"/>
        <end position="125"/>
    </location>
</feature>
<feature type="compositionally biased region" description="Basic residues" evidence="1">
    <location>
        <begin position="126"/>
        <end position="136"/>
    </location>
</feature>
<feature type="compositionally biased region" description="Basic and acidic residues" evidence="1">
    <location>
        <begin position="145"/>
        <end position="160"/>
    </location>
</feature>
<evidence type="ECO:0000313" key="2">
    <source>
        <dbReference type="EMBL" id="JAD75530.1"/>
    </source>
</evidence>
<protein>
    <submittedName>
        <fullName evidence="2">Uncharacterized protein</fullName>
    </submittedName>
</protein>
<reference evidence="2" key="2">
    <citation type="journal article" date="2015" name="Data Brief">
        <title>Shoot transcriptome of the giant reed, Arundo donax.</title>
        <authorList>
            <person name="Barrero R.A."/>
            <person name="Guerrero F.D."/>
            <person name="Moolhuijzen P."/>
            <person name="Goolsby J.A."/>
            <person name="Tidwell J."/>
            <person name="Bellgard S.E."/>
            <person name="Bellgard M.I."/>
        </authorList>
    </citation>
    <scope>NUCLEOTIDE SEQUENCE</scope>
    <source>
        <tissue evidence="2">Shoot tissue taken approximately 20 cm above the soil surface</tissue>
    </source>
</reference>
<name>A0A0A9CQ51_ARUDO</name>
<reference evidence="2" key="1">
    <citation type="submission" date="2014-09" db="EMBL/GenBank/DDBJ databases">
        <authorList>
            <person name="Magalhaes I.L.F."/>
            <person name="Oliveira U."/>
            <person name="Santos F.R."/>
            <person name="Vidigal T.H.D.A."/>
            <person name="Brescovit A.D."/>
            <person name="Santos A.J."/>
        </authorList>
    </citation>
    <scope>NUCLEOTIDE SEQUENCE</scope>
    <source>
        <tissue evidence="2">Shoot tissue taken approximately 20 cm above the soil surface</tissue>
    </source>
</reference>
<evidence type="ECO:0000256" key="1">
    <source>
        <dbReference type="SAM" id="MobiDB-lite"/>
    </source>
</evidence>
<accession>A0A0A9CQ51</accession>
<organism evidence="2">
    <name type="scientific">Arundo donax</name>
    <name type="common">Giant reed</name>
    <name type="synonym">Donax arundinaceus</name>
    <dbReference type="NCBI Taxonomy" id="35708"/>
    <lineage>
        <taxon>Eukaryota</taxon>
        <taxon>Viridiplantae</taxon>
        <taxon>Streptophyta</taxon>
        <taxon>Embryophyta</taxon>
        <taxon>Tracheophyta</taxon>
        <taxon>Spermatophyta</taxon>
        <taxon>Magnoliopsida</taxon>
        <taxon>Liliopsida</taxon>
        <taxon>Poales</taxon>
        <taxon>Poaceae</taxon>
        <taxon>PACMAD clade</taxon>
        <taxon>Arundinoideae</taxon>
        <taxon>Arundineae</taxon>
        <taxon>Arundo</taxon>
    </lineage>
</organism>
<dbReference type="AlphaFoldDB" id="A0A0A9CQ51"/>